<dbReference type="AlphaFoldDB" id="A0A0U5CQS2"/>
<dbReference type="STRING" id="454130.A0A0U5CQS2"/>
<evidence type="ECO:0000259" key="3">
    <source>
        <dbReference type="Pfam" id="PF24883"/>
    </source>
</evidence>
<accession>A0A0U5CQS2</accession>
<evidence type="ECO:0008006" key="7">
    <source>
        <dbReference type="Google" id="ProtNLM"/>
    </source>
</evidence>
<reference evidence="6" key="1">
    <citation type="journal article" date="2016" name="Genome Announc.">
        <title>Draft genome sequences of fungus Aspergillus calidoustus.</title>
        <authorList>
            <person name="Horn F."/>
            <person name="Linde J."/>
            <person name="Mattern D.J."/>
            <person name="Walther G."/>
            <person name="Guthke R."/>
            <person name="Scherlach K."/>
            <person name="Martin K."/>
            <person name="Brakhage A.A."/>
            <person name="Petzke L."/>
            <person name="Valiante V."/>
        </authorList>
    </citation>
    <scope>NUCLEOTIDE SEQUENCE [LARGE SCALE GENOMIC DNA]</scope>
    <source>
        <strain evidence="6">SF006504</strain>
    </source>
</reference>
<keyword evidence="2" id="KW-0175">Coiled coil</keyword>
<feature type="domain" description="Nephrocystin 3-like N-terminal" evidence="3">
    <location>
        <begin position="300"/>
        <end position="474"/>
    </location>
</feature>
<dbReference type="Gene3D" id="3.40.50.300">
    <property type="entry name" value="P-loop containing nucleotide triphosphate hydrolases"/>
    <property type="match status" value="1"/>
</dbReference>
<feature type="coiled-coil region" evidence="2">
    <location>
        <begin position="111"/>
        <end position="164"/>
    </location>
</feature>
<dbReference type="SUPFAM" id="SSF52540">
    <property type="entry name" value="P-loop containing nucleoside triphosphate hydrolases"/>
    <property type="match status" value="1"/>
</dbReference>
<dbReference type="PANTHER" id="PTHR10039:SF5">
    <property type="entry name" value="NACHT DOMAIN-CONTAINING PROTEIN"/>
    <property type="match status" value="1"/>
</dbReference>
<evidence type="ECO:0000313" key="5">
    <source>
        <dbReference type="EMBL" id="CEN62061.1"/>
    </source>
</evidence>
<feature type="domain" description="DUF7791" evidence="4">
    <location>
        <begin position="582"/>
        <end position="693"/>
    </location>
</feature>
<dbReference type="EMBL" id="CDMC01000006">
    <property type="protein sequence ID" value="CEN62061.1"/>
    <property type="molecule type" value="Genomic_DNA"/>
</dbReference>
<name>A0A0U5CQS2_ASPCI</name>
<dbReference type="OMA" id="MSWIPIR"/>
<keyword evidence="1" id="KW-0677">Repeat</keyword>
<evidence type="ECO:0000256" key="2">
    <source>
        <dbReference type="SAM" id="Coils"/>
    </source>
</evidence>
<proteinExistence type="predicted"/>
<dbReference type="InterPro" id="IPR056693">
    <property type="entry name" value="DUF7791"/>
</dbReference>
<keyword evidence="6" id="KW-1185">Reference proteome</keyword>
<protein>
    <recommendedName>
        <fullName evidence="7">NACHT domain-containing protein</fullName>
    </recommendedName>
</protein>
<dbReference type="Pfam" id="PF24883">
    <property type="entry name" value="NPHP3_N"/>
    <property type="match status" value="1"/>
</dbReference>
<sequence>MDPLTAVSLAGTILQFIDFSSKLVAGTYEIYRSASGATAENEDIATVIADLKEVTAELDVDITARGKHAKALKALATKCADLSGQLLAVLEKLKTPDRQSAWKSMRVKWPIMRKSDEIQRFERRLGEYRSEILMRLTFMLSDQQSSIRAQLDQIQNDAKRLSTESAVRLSNIRDDMLKAVEHLATHPPTAPEKGQTGIVRDAPHTVRPQLELQGVKAYIDSLMSLVATIPLENRILDNVYFTSMYDREDSIHDADIGTLGWLFLDEQLTLNDNGSDRGTYDDEQRKKSFKEEQEKRAAARSSFLAWLRTDNGIYHISGKAGSGKSTLMKYLCNHNRTDAELMKWAGDKKLAFARFFFWKAGDDLQKSLQGLYRSLLFEVLRQCPELIPMVFPSQWERLQASSQCVADKTLFRHHHILDAFKILSRHTTLPNHRFCFFIDGLDEYDGDTVDHTTLATNLRSWALGEDIKICVSSRPHLEFHQVFSRSSDRRIHLHELTKHDIYLYSFHMIEQALGSTGIQDDYLSVISKVVDRSDGVFLWAWLVVRLLMTGILRRDPINILLSTLDTTPKELNDLYTRLLDSLQQHDRKRAAQMLILVASNKHRHPFSSLAFYWLDQLEDPDFPASGKILAFNRKALRAALDTTDRQVRSVAKGFLESFPFQDVNHHVEFSLGPAGMLKYRFFHRTARDFVLNNPKLGVIVDTKAISSAETALRLRLAELMSLDYSLRYQLCKYMTIDQYSGKGLPVILLEKYHRVFEETARNAHVSTELSYYHIRATGETIYPHHLLKSSFPHLYAAYGCGHYAMHLVENDKRLLDGTSKLSLLVTAALHGYLKLVKSLLKAGAPIDSQILVTCNYEDSYDSGNYVSYPVWMVILTYITLKIGRHYIQESTPWRRNFEILEAVLRHKSIPDCVIMIAPDDLPPSSQRYFLSLRQMIWEVAPDNKDILLSLLEQRPGTRQAIRKHLRAVLTRSTTKENSGPGLNGRVPIKPSDCPDQRWKALDNAEVVCGEWRLPAGFCIAVY</sequence>
<organism evidence="5 6">
    <name type="scientific">Aspergillus calidoustus</name>
    <dbReference type="NCBI Taxonomy" id="454130"/>
    <lineage>
        <taxon>Eukaryota</taxon>
        <taxon>Fungi</taxon>
        <taxon>Dikarya</taxon>
        <taxon>Ascomycota</taxon>
        <taxon>Pezizomycotina</taxon>
        <taxon>Eurotiomycetes</taxon>
        <taxon>Eurotiomycetidae</taxon>
        <taxon>Eurotiales</taxon>
        <taxon>Aspergillaceae</taxon>
        <taxon>Aspergillus</taxon>
        <taxon>Aspergillus subgen. Nidulantes</taxon>
    </lineage>
</organism>
<dbReference type="PANTHER" id="PTHR10039">
    <property type="entry name" value="AMELOGENIN"/>
    <property type="match status" value="1"/>
</dbReference>
<evidence type="ECO:0000259" key="4">
    <source>
        <dbReference type="Pfam" id="PF25053"/>
    </source>
</evidence>
<dbReference type="InterPro" id="IPR056884">
    <property type="entry name" value="NPHP3-like_N"/>
</dbReference>
<evidence type="ECO:0000313" key="6">
    <source>
        <dbReference type="Proteomes" id="UP000054771"/>
    </source>
</evidence>
<gene>
    <name evidence="5" type="ORF">ASPCAL08700</name>
</gene>
<dbReference type="InterPro" id="IPR027417">
    <property type="entry name" value="P-loop_NTPase"/>
</dbReference>
<evidence type="ECO:0000256" key="1">
    <source>
        <dbReference type="ARBA" id="ARBA00022737"/>
    </source>
</evidence>
<dbReference type="Proteomes" id="UP000054771">
    <property type="component" value="Unassembled WGS sequence"/>
</dbReference>
<dbReference type="Pfam" id="PF25053">
    <property type="entry name" value="DUF7791"/>
    <property type="match status" value="1"/>
</dbReference>
<dbReference type="OrthoDB" id="443402at2759"/>